<name>A0A9Y2P5N5_9RHOB</name>
<keyword evidence="1" id="KW-1133">Transmembrane helix</keyword>
<dbReference type="Proteomes" id="UP001238334">
    <property type="component" value="Chromosome"/>
</dbReference>
<reference evidence="2 3" key="1">
    <citation type="submission" date="2023-06" db="EMBL/GenBank/DDBJ databases">
        <title>Parasedimentitalea psychrophila sp. nov., a psychrophilic bacterium isolated from deep-sea sediment.</title>
        <authorList>
            <person name="Li A."/>
        </authorList>
    </citation>
    <scope>NUCLEOTIDE SEQUENCE [LARGE SCALE GENOMIC DNA]</scope>
    <source>
        <strain evidence="2 3">QS115</strain>
    </source>
</reference>
<dbReference type="PROSITE" id="PS51257">
    <property type="entry name" value="PROKAR_LIPOPROTEIN"/>
    <property type="match status" value="1"/>
</dbReference>
<keyword evidence="3" id="KW-1185">Reference proteome</keyword>
<dbReference type="EMBL" id="CP127247">
    <property type="protein sequence ID" value="WIY26549.1"/>
    <property type="molecule type" value="Genomic_DNA"/>
</dbReference>
<evidence type="ECO:0000313" key="3">
    <source>
        <dbReference type="Proteomes" id="UP001238334"/>
    </source>
</evidence>
<organism evidence="2 3">
    <name type="scientific">Parasedimentitalea psychrophila</name>
    <dbReference type="NCBI Taxonomy" id="2997337"/>
    <lineage>
        <taxon>Bacteria</taxon>
        <taxon>Pseudomonadati</taxon>
        <taxon>Pseudomonadota</taxon>
        <taxon>Alphaproteobacteria</taxon>
        <taxon>Rhodobacterales</taxon>
        <taxon>Paracoccaceae</taxon>
        <taxon>Parasedimentitalea</taxon>
    </lineage>
</organism>
<feature type="transmembrane region" description="Helical" evidence="1">
    <location>
        <begin position="12"/>
        <end position="29"/>
    </location>
</feature>
<accession>A0A9Y2P5N5</accession>
<dbReference type="AlphaFoldDB" id="A0A9Y2P5N5"/>
<feature type="transmembrane region" description="Helical" evidence="1">
    <location>
        <begin position="35"/>
        <end position="56"/>
    </location>
</feature>
<evidence type="ECO:0000256" key="1">
    <source>
        <dbReference type="SAM" id="Phobius"/>
    </source>
</evidence>
<proteinExistence type="predicted"/>
<protein>
    <recommendedName>
        <fullName evidence="4">Lipoprotein</fullName>
    </recommendedName>
</protein>
<keyword evidence="1" id="KW-0472">Membrane</keyword>
<evidence type="ECO:0008006" key="4">
    <source>
        <dbReference type="Google" id="ProtNLM"/>
    </source>
</evidence>
<sequence length="95" mass="10375">MKIQERQILRSAFLLALLFATGCAGALFILRTDGAMVACIGAIMMSAIIGFIWLAAEVTNALRRIGLGEGTAQLYGQAHAKRIFGDDFERDRKND</sequence>
<gene>
    <name evidence="2" type="ORF">QPJ95_06420</name>
</gene>
<evidence type="ECO:0000313" key="2">
    <source>
        <dbReference type="EMBL" id="WIY26549.1"/>
    </source>
</evidence>
<dbReference type="RefSeq" id="WP_270917718.1">
    <property type="nucleotide sequence ID" value="NZ_CP127247.1"/>
</dbReference>
<keyword evidence="1" id="KW-0812">Transmembrane</keyword>
<dbReference type="KEGG" id="ppso:QPJ95_06420"/>